<dbReference type="RefSeq" id="WP_208046761.1">
    <property type="nucleotide sequence ID" value="NZ_JAGDYL010000028.1"/>
</dbReference>
<proteinExistence type="predicted"/>
<evidence type="ECO:0000259" key="9">
    <source>
        <dbReference type="PROSITE" id="PS50893"/>
    </source>
</evidence>
<dbReference type="CDD" id="cd03215">
    <property type="entry name" value="ABC_Carb_Monos_II"/>
    <property type="match status" value="1"/>
</dbReference>
<dbReference type="GO" id="GO:0016887">
    <property type="term" value="F:ATP hydrolysis activity"/>
    <property type="evidence" value="ECO:0007669"/>
    <property type="project" value="InterPro"/>
</dbReference>
<gene>
    <name evidence="10" type="ORF">J4H91_13385</name>
</gene>
<sequence length="517" mass="55362">MVHALSVTGLKKSFGGVPVLRDMSFDVAPGSVTVLAGENGAGKSTLFKIISGQLAPDDGTVEIEGSRLDSVNPHAARALGVGIVPQELAPYEDLSVAENLFVGHEPKRFGFVLKRREMVARARSMLEEFGVSIDPSRPMSSLSVAYTQIIEIVKATTSGARVLLLDEPTSSIPAAEVARLYAVIDRLRAQGVAMIYTTHRMAEIEAIADRVVVLRDGALVLDEEAGSVAPEQIVTAMIGRDLGQLFPQIEPPGETTAISVSGLRRREGVPTIDLEVRRGEILGIGGLVGAGRSATLAALFGARRAVEGTVAVGDRRLDRPRVRDSIAAGVAFVPEDRKAAGLILSRSVLDNLTLPYLQDHAVLGVLKQPSRRRTAKELGERVRLRSRSLGQLVETLSGGNQQKIVISRWLGRTPSVLLLDEPTRGVDVGARGEIYRIISDLAASGMAVILVSSDMPELIGMSHRVCVMRRGEITGELTREELDSPEAQNRIFHLASGEEAALTAAVPTIPSTKRATR</sequence>
<dbReference type="PROSITE" id="PS50893">
    <property type="entry name" value="ABC_TRANSPORTER_2"/>
    <property type="match status" value="2"/>
</dbReference>
<keyword evidence="4" id="KW-0677">Repeat</keyword>
<keyword evidence="5" id="KW-0547">Nucleotide-binding</keyword>
<evidence type="ECO:0000256" key="7">
    <source>
        <dbReference type="ARBA" id="ARBA00022967"/>
    </source>
</evidence>
<name>A0A939RUY1_9MICO</name>
<dbReference type="CDD" id="cd03216">
    <property type="entry name" value="ABC_Carb_Monos_I"/>
    <property type="match status" value="1"/>
</dbReference>
<reference evidence="10" key="1">
    <citation type="submission" date="2021-03" db="EMBL/GenBank/DDBJ databases">
        <title>Leucobacter chromiisoli sp. nov., isolated from chromium-containing soil of chemical plant.</title>
        <authorList>
            <person name="Xu Z."/>
        </authorList>
    </citation>
    <scope>NUCLEOTIDE SEQUENCE</scope>
    <source>
        <strain evidence="10">A2</strain>
    </source>
</reference>
<protein>
    <submittedName>
        <fullName evidence="10">Sugar ABC transporter ATP-binding protein</fullName>
    </submittedName>
</protein>
<keyword evidence="3" id="KW-0762">Sugar transport</keyword>
<keyword evidence="8" id="KW-0472">Membrane</keyword>
<keyword evidence="11" id="KW-1185">Reference proteome</keyword>
<dbReference type="SUPFAM" id="SSF52540">
    <property type="entry name" value="P-loop containing nucleoside triphosphate hydrolases"/>
    <property type="match status" value="2"/>
</dbReference>
<dbReference type="PROSITE" id="PS00211">
    <property type="entry name" value="ABC_TRANSPORTER_1"/>
    <property type="match status" value="1"/>
</dbReference>
<dbReference type="Proteomes" id="UP000664398">
    <property type="component" value="Unassembled WGS sequence"/>
</dbReference>
<keyword evidence="1" id="KW-0813">Transport</keyword>
<evidence type="ECO:0000256" key="4">
    <source>
        <dbReference type="ARBA" id="ARBA00022737"/>
    </source>
</evidence>
<dbReference type="PANTHER" id="PTHR43790:SF3">
    <property type="entry name" value="D-ALLOSE IMPORT ATP-BINDING PROTEIN ALSA-RELATED"/>
    <property type="match status" value="1"/>
</dbReference>
<feature type="domain" description="ABC transporter" evidence="9">
    <location>
        <begin position="5"/>
        <end position="241"/>
    </location>
</feature>
<evidence type="ECO:0000256" key="1">
    <source>
        <dbReference type="ARBA" id="ARBA00022448"/>
    </source>
</evidence>
<evidence type="ECO:0000256" key="2">
    <source>
        <dbReference type="ARBA" id="ARBA00022475"/>
    </source>
</evidence>
<evidence type="ECO:0000256" key="5">
    <source>
        <dbReference type="ARBA" id="ARBA00022741"/>
    </source>
</evidence>
<dbReference type="Pfam" id="PF00005">
    <property type="entry name" value="ABC_tran"/>
    <property type="match status" value="2"/>
</dbReference>
<keyword evidence="7" id="KW-1278">Translocase</keyword>
<dbReference type="InterPro" id="IPR003439">
    <property type="entry name" value="ABC_transporter-like_ATP-bd"/>
</dbReference>
<accession>A0A939RUY1</accession>
<evidence type="ECO:0000313" key="10">
    <source>
        <dbReference type="EMBL" id="MBO1806300.1"/>
    </source>
</evidence>
<keyword evidence="6 10" id="KW-0067">ATP-binding</keyword>
<dbReference type="SMART" id="SM00382">
    <property type="entry name" value="AAA"/>
    <property type="match status" value="2"/>
</dbReference>
<evidence type="ECO:0000256" key="8">
    <source>
        <dbReference type="ARBA" id="ARBA00023136"/>
    </source>
</evidence>
<feature type="domain" description="ABC transporter" evidence="9">
    <location>
        <begin position="253"/>
        <end position="495"/>
    </location>
</feature>
<dbReference type="InterPro" id="IPR027417">
    <property type="entry name" value="P-loop_NTPase"/>
</dbReference>
<dbReference type="Gene3D" id="3.40.50.300">
    <property type="entry name" value="P-loop containing nucleotide triphosphate hydrolases"/>
    <property type="match status" value="2"/>
</dbReference>
<evidence type="ECO:0000313" key="11">
    <source>
        <dbReference type="Proteomes" id="UP000664398"/>
    </source>
</evidence>
<comment type="caution">
    <text evidence="10">The sequence shown here is derived from an EMBL/GenBank/DDBJ whole genome shotgun (WGS) entry which is preliminary data.</text>
</comment>
<dbReference type="InterPro" id="IPR003593">
    <property type="entry name" value="AAA+_ATPase"/>
</dbReference>
<organism evidence="10 11">
    <name type="scientific">Leucobacter ruminantium</name>
    <dbReference type="NCBI Taxonomy" id="1289170"/>
    <lineage>
        <taxon>Bacteria</taxon>
        <taxon>Bacillati</taxon>
        <taxon>Actinomycetota</taxon>
        <taxon>Actinomycetes</taxon>
        <taxon>Micrococcales</taxon>
        <taxon>Microbacteriaceae</taxon>
        <taxon>Leucobacter</taxon>
    </lineage>
</organism>
<dbReference type="InterPro" id="IPR050107">
    <property type="entry name" value="ABC_carbohydrate_import_ATPase"/>
</dbReference>
<keyword evidence="2" id="KW-1003">Cell membrane</keyword>
<dbReference type="EMBL" id="JAGDYL010000028">
    <property type="protein sequence ID" value="MBO1806300.1"/>
    <property type="molecule type" value="Genomic_DNA"/>
</dbReference>
<dbReference type="GO" id="GO:0005524">
    <property type="term" value="F:ATP binding"/>
    <property type="evidence" value="ECO:0007669"/>
    <property type="project" value="UniProtKB-KW"/>
</dbReference>
<evidence type="ECO:0000256" key="6">
    <source>
        <dbReference type="ARBA" id="ARBA00022840"/>
    </source>
</evidence>
<dbReference type="PANTHER" id="PTHR43790">
    <property type="entry name" value="CARBOHYDRATE TRANSPORT ATP-BINDING PROTEIN MG119-RELATED"/>
    <property type="match status" value="1"/>
</dbReference>
<dbReference type="AlphaFoldDB" id="A0A939RUY1"/>
<evidence type="ECO:0000256" key="3">
    <source>
        <dbReference type="ARBA" id="ARBA00022597"/>
    </source>
</evidence>
<dbReference type="InterPro" id="IPR017871">
    <property type="entry name" value="ABC_transporter-like_CS"/>
</dbReference>